<evidence type="ECO:0000313" key="3">
    <source>
        <dbReference type="Proteomes" id="UP000631576"/>
    </source>
</evidence>
<evidence type="ECO:0000313" key="2">
    <source>
        <dbReference type="EMBL" id="MBC5684179.1"/>
    </source>
</evidence>
<dbReference type="Gene3D" id="3.40.710.10">
    <property type="entry name" value="DD-peptidase/beta-lactamase superfamily"/>
    <property type="match status" value="1"/>
</dbReference>
<dbReference type="SUPFAM" id="SSF56601">
    <property type="entry name" value="beta-lactamase/transpeptidase-like"/>
    <property type="match status" value="1"/>
</dbReference>
<reference evidence="2 3" key="1">
    <citation type="submission" date="2020-08" db="EMBL/GenBank/DDBJ databases">
        <title>Genome public.</title>
        <authorList>
            <person name="Liu C."/>
            <person name="Sun Q."/>
        </authorList>
    </citation>
    <scope>NUCLEOTIDE SEQUENCE [LARGE SCALE GENOMIC DNA]</scope>
    <source>
        <strain evidence="2 3">NSJ-13</strain>
    </source>
</reference>
<evidence type="ECO:0000259" key="1">
    <source>
        <dbReference type="Pfam" id="PF00144"/>
    </source>
</evidence>
<protein>
    <submittedName>
        <fullName evidence="2">Beta-lactamase family protein</fullName>
    </submittedName>
</protein>
<proteinExistence type="predicted"/>
<comment type="caution">
    <text evidence="2">The sequence shown here is derived from an EMBL/GenBank/DDBJ whole genome shotgun (WGS) entry which is preliminary data.</text>
</comment>
<dbReference type="RefSeq" id="WP_186865268.1">
    <property type="nucleotide sequence ID" value="NZ_JACOPE010000001.1"/>
</dbReference>
<accession>A0ABR7G9R9</accession>
<dbReference type="InterPro" id="IPR001466">
    <property type="entry name" value="Beta-lactam-related"/>
</dbReference>
<dbReference type="Pfam" id="PF00144">
    <property type="entry name" value="Beta-lactamase"/>
    <property type="match status" value="1"/>
</dbReference>
<name>A0ABR7G9R9_9FIRM</name>
<feature type="domain" description="Beta-lactamase-related" evidence="1">
    <location>
        <begin position="7"/>
        <end position="375"/>
    </location>
</feature>
<dbReference type="Proteomes" id="UP000631576">
    <property type="component" value="Unassembled WGS sequence"/>
</dbReference>
<dbReference type="PANTHER" id="PTHR43283:SF3">
    <property type="entry name" value="BETA-LACTAMASE FAMILY PROTEIN (AFU_ORTHOLOGUE AFUA_5G07500)"/>
    <property type="match status" value="1"/>
</dbReference>
<gene>
    <name evidence="2" type="ORF">H8S40_11520</name>
</gene>
<organism evidence="2 3">
    <name type="scientific">Ruminococcus hominis</name>
    <dbReference type="NCBI Taxonomy" id="2763065"/>
    <lineage>
        <taxon>Bacteria</taxon>
        <taxon>Bacillati</taxon>
        <taxon>Bacillota</taxon>
        <taxon>Clostridia</taxon>
        <taxon>Eubacteriales</taxon>
        <taxon>Oscillospiraceae</taxon>
        <taxon>Ruminococcus</taxon>
    </lineage>
</organism>
<dbReference type="EMBL" id="JACOPE010000001">
    <property type="protein sequence ID" value="MBC5684179.1"/>
    <property type="molecule type" value="Genomic_DNA"/>
</dbReference>
<dbReference type="InterPro" id="IPR012338">
    <property type="entry name" value="Beta-lactam/transpept-like"/>
</dbReference>
<dbReference type="InterPro" id="IPR050789">
    <property type="entry name" value="Diverse_Enzym_Activities"/>
</dbReference>
<keyword evidence="3" id="KW-1185">Reference proteome</keyword>
<sequence>MTEHDITACMQTYVEHREMSGGALMVRKDGELIYQNKWGMANLDTKEEVSYDSIYRMMSMSKCVTAVAIMQLIESGKMDLDDPLSKYVPEFKNMQVASDKRYVIDMKNPKKILLQVPFFKMEKVKTVPADREINIRDLLSHSSGLEQGAVGLIAMMKMKNEDQILEDRVMRYSRYVLDFQPGSATNYSPLAGFDILGYIVERVSGLRLEEYIQRNICEPLDMKDTTFFLNDEQKKRLVHVYKRENEKLKDVTGTKDDMFGMLHQEPLQFEEGSGGLFSTIIDYEHFGEMLYNQGTYHGRQILKPETVSLMHTEAAEKHLESEPGMVWGLGMKIRQNPEAAKSFATEGTYGWSGAFGTHFFVSPKDQIEVVFVTNRCDLGGSGSYISTKVEELVFDVWGGK</sequence>
<dbReference type="PANTHER" id="PTHR43283">
    <property type="entry name" value="BETA-LACTAMASE-RELATED"/>
    <property type="match status" value="1"/>
</dbReference>